<dbReference type="RefSeq" id="WP_166823433.1">
    <property type="nucleotide sequence ID" value="NZ_JAAOLX010000002.1"/>
</dbReference>
<dbReference type="Proteomes" id="UP000712570">
    <property type="component" value="Unassembled WGS sequence"/>
</dbReference>
<accession>A0ABX0KTA6</accession>
<protein>
    <recommendedName>
        <fullName evidence="3">Lipoprotein</fullName>
    </recommendedName>
</protein>
<sequence>MKTKKTLQYIIILLLFTETLTGCTSVRSHITECQYEAIKLLINYNEVSTGGYLVREEELIKICMKARGFEFDTSRAERKMKEKENYTTIDSIVDADNWKYRIPLIHN</sequence>
<dbReference type="EMBL" id="JAAOLX010000002">
    <property type="protein sequence ID" value="NHQ85702.1"/>
    <property type="molecule type" value="Genomic_DNA"/>
</dbReference>
<evidence type="ECO:0000313" key="2">
    <source>
        <dbReference type="Proteomes" id="UP000712570"/>
    </source>
</evidence>
<reference evidence="1 2" key="1">
    <citation type="submission" date="2020-03" db="EMBL/GenBank/DDBJ databases">
        <title>Draft genome sequence of environmentally isolated violet-colored cultures.</title>
        <authorList>
            <person name="Wilson H.S."/>
        </authorList>
    </citation>
    <scope>NUCLEOTIDE SEQUENCE [LARGE SCALE GENOMIC DNA]</scope>
    <source>
        <strain evidence="1 2">HSC-16F04</strain>
    </source>
</reference>
<organism evidence="1 2">
    <name type="scientific">Iodobacter violaceini</name>
    <dbReference type="NCBI Taxonomy" id="3044271"/>
    <lineage>
        <taxon>Bacteria</taxon>
        <taxon>Pseudomonadati</taxon>
        <taxon>Pseudomonadota</taxon>
        <taxon>Betaproteobacteria</taxon>
        <taxon>Neisseriales</taxon>
        <taxon>Chitinibacteraceae</taxon>
        <taxon>Iodobacter</taxon>
    </lineage>
</organism>
<evidence type="ECO:0000313" key="1">
    <source>
        <dbReference type="EMBL" id="NHQ85702.1"/>
    </source>
</evidence>
<name>A0ABX0KTA6_9NEIS</name>
<gene>
    <name evidence="1" type="ORF">HA050_06155</name>
</gene>
<keyword evidence="2" id="KW-1185">Reference proteome</keyword>
<comment type="caution">
    <text evidence="1">The sequence shown here is derived from an EMBL/GenBank/DDBJ whole genome shotgun (WGS) entry which is preliminary data.</text>
</comment>
<evidence type="ECO:0008006" key="3">
    <source>
        <dbReference type="Google" id="ProtNLM"/>
    </source>
</evidence>
<proteinExistence type="predicted"/>